<protein>
    <submittedName>
        <fullName evidence="1">Transposase</fullName>
    </submittedName>
</protein>
<evidence type="ECO:0000313" key="1">
    <source>
        <dbReference type="EMBL" id="CAA20984.1"/>
    </source>
</evidence>
<evidence type="ECO:0000313" key="2">
    <source>
        <dbReference type="Proteomes" id="UP000001940"/>
    </source>
</evidence>
<dbReference type="AlphaFoldDB" id="Q9XX54"/>
<dbReference type="GeneID" id="189685"/>
<dbReference type="Proteomes" id="UP000001940">
    <property type="component" value="Chromosome V"/>
</dbReference>
<evidence type="ECO:0000313" key="3">
    <source>
        <dbReference type="WormBase" id="Y38H6C.4"/>
    </source>
</evidence>
<proteinExistence type="predicted"/>
<dbReference type="WormBase" id="Y38H6C.4">
    <property type="protein sequence ID" value="CE19098"/>
    <property type="gene ID" value="WBGene00012617"/>
</dbReference>
<organism evidence="1 2">
    <name type="scientific">Caenorhabditis elegans</name>
    <dbReference type="NCBI Taxonomy" id="6239"/>
    <lineage>
        <taxon>Eukaryota</taxon>
        <taxon>Metazoa</taxon>
        <taxon>Ecdysozoa</taxon>
        <taxon>Nematoda</taxon>
        <taxon>Chromadorea</taxon>
        <taxon>Rhabditida</taxon>
        <taxon>Rhabditina</taxon>
        <taxon>Rhabditomorpha</taxon>
        <taxon>Rhabditoidea</taxon>
        <taxon>Rhabditidae</taxon>
        <taxon>Peloderinae</taxon>
        <taxon>Caenorhabditis</taxon>
    </lineage>
</organism>
<dbReference type="PaxDb" id="6239-Y38H6C.4"/>
<dbReference type="InParanoid" id="Q9XX54"/>
<name>Q9XX54_CAEEL</name>
<dbReference type="KEGG" id="cel:CELE_Y38H6C.4"/>
<dbReference type="AGR" id="WB:WBGene00012617"/>
<sequence>MKEPVKPTVKLAEIPPREPRFTPEQERIYARLSVHDPFNMLSEQHKANLIQLMTHGLGYRPIQLS</sequence>
<dbReference type="HOGENOM" id="CLU_2851797_0_0_1"/>
<dbReference type="RefSeq" id="NP_507947.1">
    <property type="nucleotide sequence ID" value="NM_075546.1"/>
</dbReference>
<dbReference type="Bgee" id="WBGene00012617">
    <property type="expression patterns" value="Expressed in pharyngeal muscle cell (C elegans) and 3 other cell types or tissues"/>
</dbReference>
<dbReference type="EMBL" id="BX284605">
    <property type="protein sequence ID" value="CAA20984.1"/>
    <property type="molecule type" value="Genomic_DNA"/>
</dbReference>
<keyword evidence="2" id="KW-1185">Reference proteome</keyword>
<gene>
    <name evidence="1" type="ORF">CELE_Y38H6C.4</name>
    <name evidence="1 3" type="ORF">Y38H6C.4</name>
</gene>
<dbReference type="CTD" id="189685"/>
<dbReference type="UCSC" id="Y38H6C.4">
    <property type="organism name" value="c. elegans"/>
</dbReference>
<accession>Q9XX54</accession>
<reference evidence="1 2" key="1">
    <citation type="journal article" date="1998" name="Science">
        <title>Genome sequence of the nematode C. elegans: a platform for investigating biology.</title>
        <authorList>
            <consortium name="The C. elegans sequencing consortium"/>
            <person name="Sulson J.E."/>
            <person name="Waterston R."/>
        </authorList>
    </citation>
    <scope>NUCLEOTIDE SEQUENCE [LARGE SCALE GENOMIC DNA]</scope>
    <source>
        <strain evidence="1 2">Bristol N2</strain>
    </source>
</reference>
<dbReference type="PIR" id="T26694">
    <property type="entry name" value="T26694"/>
</dbReference>